<keyword evidence="2" id="KW-1185">Reference proteome</keyword>
<dbReference type="EMBL" id="VOAH01000013">
    <property type="protein sequence ID" value="TVP39721.1"/>
    <property type="molecule type" value="Genomic_DNA"/>
</dbReference>
<dbReference type="RefSeq" id="WP_186434256.1">
    <property type="nucleotide sequence ID" value="NZ_ML675588.1"/>
</dbReference>
<dbReference type="Proteomes" id="UP000315289">
    <property type="component" value="Unassembled WGS sequence"/>
</dbReference>
<dbReference type="Gene3D" id="2.160.10.10">
    <property type="entry name" value="Hexapeptide repeat proteins"/>
    <property type="match status" value="1"/>
</dbReference>
<evidence type="ECO:0000313" key="1">
    <source>
        <dbReference type="EMBL" id="TVP39721.1"/>
    </source>
</evidence>
<protein>
    <submittedName>
        <fullName evidence="1">Putative sugar-phosphate nucleotidyltransferase</fullName>
    </submittedName>
</protein>
<evidence type="ECO:0000313" key="2">
    <source>
        <dbReference type="Proteomes" id="UP000315289"/>
    </source>
</evidence>
<dbReference type="SUPFAM" id="SSF51161">
    <property type="entry name" value="Trimeric LpxA-like enzymes"/>
    <property type="match status" value="1"/>
</dbReference>
<dbReference type="AlphaFoldDB" id="A0A557SSY5"/>
<keyword evidence="1" id="KW-0808">Transferase</keyword>
<sequence>MDTIVGQNVWFGGYSGTANVLLDRKNVRYKINDNLVDTGTDHFGSVIGNNCCIGASVIILPGRKIPPNTQIQAGTIIKS</sequence>
<comment type="caution">
    <text evidence="1">The sequence shown here is derived from an EMBL/GenBank/DDBJ whole genome shotgun (WGS) entry which is preliminary data.</text>
</comment>
<organism evidence="1 2">
    <name type="scientific">Candidatus Nitrosocosmicus arcticus</name>
    <dbReference type="NCBI Taxonomy" id="2035267"/>
    <lineage>
        <taxon>Archaea</taxon>
        <taxon>Nitrososphaerota</taxon>
        <taxon>Nitrososphaeria</taxon>
        <taxon>Nitrososphaerales</taxon>
        <taxon>Nitrososphaeraceae</taxon>
        <taxon>Candidatus Nitrosocosmicus</taxon>
    </lineage>
</organism>
<name>A0A557SSY5_9ARCH</name>
<proteinExistence type="predicted"/>
<dbReference type="OrthoDB" id="376049at2157"/>
<gene>
    <name evidence="1" type="ORF">NARC_130060</name>
</gene>
<accession>A0A557SSY5</accession>
<reference evidence="1 2" key="1">
    <citation type="journal article" date="2019" name="Front. Microbiol.">
        <title>Ammonia Oxidation by the Arctic Terrestrial Thaumarchaeote Candidatus Nitrosocosmicus arcticus Is Stimulated by Increasing Temperatures.</title>
        <authorList>
            <person name="Alves R.J.E."/>
            <person name="Kerou M."/>
            <person name="Zappe A."/>
            <person name="Bittner R."/>
            <person name="Abby S.S."/>
            <person name="Schmidt H.A."/>
            <person name="Pfeifer K."/>
            <person name="Schleper C."/>
        </authorList>
    </citation>
    <scope>NUCLEOTIDE SEQUENCE [LARGE SCALE GENOMIC DNA]</scope>
    <source>
        <strain evidence="1 2">Kfb</strain>
    </source>
</reference>
<dbReference type="GO" id="GO:0016740">
    <property type="term" value="F:transferase activity"/>
    <property type="evidence" value="ECO:0007669"/>
    <property type="project" value="UniProtKB-KW"/>
</dbReference>
<dbReference type="InterPro" id="IPR011004">
    <property type="entry name" value="Trimer_LpxA-like_sf"/>
</dbReference>